<dbReference type="InterPro" id="IPR001173">
    <property type="entry name" value="Glyco_trans_2-like"/>
</dbReference>
<feature type="transmembrane region" description="Helical" evidence="11">
    <location>
        <begin position="318"/>
        <end position="339"/>
    </location>
</feature>
<organism evidence="13 14">
    <name type="scientific">Paenibacillus athensensis</name>
    <dbReference type="NCBI Taxonomy" id="1967502"/>
    <lineage>
        <taxon>Bacteria</taxon>
        <taxon>Bacillati</taxon>
        <taxon>Bacillota</taxon>
        <taxon>Bacilli</taxon>
        <taxon>Bacillales</taxon>
        <taxon>Paenibacillaceae</taxon>
        <taxon>Paenibacillus</taxon>
    </lineage>
</organism>
<evidence type="ECO:0000256" key="5">
    <source>
        <dbReference type="ARBA" id="ARBA00022746"/>
    </source>
</evidence>
<name>A0A4Y8Q0B4_9BACL</name>
<evidence type="ECO:0000313" key="14">
    <source>
        <dbReference type="Proteomes" id="UP000298246"/>
    </source>
</evidence>
<proteinExistence type="inferred from homology"/>
<dbReference type="Gene3D" id="3.90.550.10">
    <property type="entry name" value="Spore Coat Polysaccharide Biosynthesis Protein SpsA, Chain A"/>
    <property type="match status" value="1"/>
</dbReference>
<dbReference type="AlphaFoldDB" id="A0A4Y8Q0B4"/>
<comment type="subcellular location">
    <subcellularLocation>
        <location evidence="1">Cell membrane</location>
    </subcellularLocation>
</comment>
<dbReference type="GO" id="GO:0016757">
    <property type="term" value="F:glycosyltransferase activity"/>
    <property type="evidence" value="ECO:0007669"/>
    <property type="project" value="UniProtKB-KW"/>
</dbReference>
<evidence type="ECO:0000259" key="12">
    <source>
        <dbReference type="Pfam" id="PF00535"/>
    </source>
</evidence>
<gene>
    <name evidence="13" type="ORF">B5M42_13095</name>
</gene>
<evidence type="ECO:0000313" key="13">
    <source>
        <dbReference type="EMBL" id="TFE87096.1"/>
    </source>
</evidence>
<keyword evidence="14" id="KW-1185">Reference proteome</keyword>
<comment type="function">
    <text evidence="7">Catalyzes the glycosylation of 4,4'-diaponeurosporenoate, i.e. the esterification of glucose at the C1'' position with the carboxyl group of 4,4'-diaponeurosporenic acid, to form glycosyl-4,4'-diaponeurosporenoate. This is a step in the biosynthesis of staphyloxanthin, an orange pigment present in most staphylococci strains.</text>
</comment>
<evidence type="ECO:0000256" key="7">
    <source>
        <dbReference type="ARBA" id="ARBA00037281"/>
    </source>
</evidence>
<evidence type="ECO:0000256" key="2">
    <source>
        <dbReference type="ARBA" id="ARBA00022475"/>
    </source>
</evidence>
<dbReference type="PANTHER" id="PTHR43646:SF2">
    <property type="entry name" value="GLYCOSYLTRANSFERASE 2-LIKE DOMAIN-CONTAINING PROTEIN"/>
    <property type="match status" value="1"/>
</dbReference>
<evidence type="ECO:0000256" key="11">
    <source>
        <dbReference type="SAM" id="Phobius"/>
    </source>
</evidence>
<sequence length="396" mass="44412">MSIMGILAMVVLLYWLAMLALASRGLQHMHELPTAAPPADRPADKLPLVSVILAAKEEEGTIMDTVRHLLSQTYPRLEIIAVNDRSQDRTGRRLEELRQWSADKRQIRTPLQIIHITQLPQGWLGKNHALYQGYLQAKGQYLLFTDADIRFAPTAIADAMSYVRANGIQHLTLAPDMIAKSRLLRCFVNLFLLSFSLFVQPWRANRDNSRKHGMGIGAFNLITRQAYEALGTHRAIAMRPDDDLQLGIAVKRSGFRQRVLAGKRVLQVEWYPTLRNAVSGLEKNLFAGFGYSLLQVTAGVLGQLLFFVFPWLGLLLTGGWRAAAFAVAVIVQIMLYRRITRVMTGRGGEEAYLLPVGAALLVFVIVRSVGLALRRGGVMWRGTFYSLRELRGKPPR</sequence>
<evidence type="ECO:0000256" key="10">
    <source>
        <dbReference type="ARBA" id="ARBA00040345"/>
    </source>
</evidence>
<dbReference type="GO" id="GO:0016117">
    <property type="term" value="P:carotenoid biosynthetic process"/>
    <property type="evidence" value="ECO:0007669"/>
    <property type="project" value="UniProtKB-KW"/>
</dbReference>
<dbReference type="OrthoDB" id="9800276at2"/>
<evidence type="ECO:0000256" key="1">
    <source>
        <dbReference type="ARBA" id="ARBA00004236"/>
    </source>
</evidence>
<keyword evidence="5" id="KW-0125">Carotenoid biosynthesis</keyword>
<dbReference type="RefSeq" id="WP_134753524.1">
    <property type="nucleotide sequence ID" value="NZ_MYFO02000013.1"/>
</dbReference>
<comment type="pathway">
    <text evidence="8">Carotenoid biosynthesis; staphyloxanthin biosynthesis; staphyloxanthin from farnesyl diphosphate: step 4/5.</text>
</comment>
<dbReference type="EMBL" id="MYFO01000015">
    <property type="protein sequence ID" value="TFE87096.1"/>
    <property type="molecule type" value="Genomic_DNA"/>
</dbReference>
<protein>
    <recommendedName>
        <fullName evidence="10">4,4'-diaponeurosporenoate glycosyltransferase</fullName>
    </recommendedName>
</protein>
<dbReference type="InterPro" id="IPR029044">
    <property type="entry name" value="Nucleotide-diphossugar_trans"/>
</dbReference>
<evidence type="ECO:0000256" key="4">
    <source>
        <dbReference type="ARBA" id="ARBA00022679"/>
    </source>
</evidence>
<keyword evidence="6 11" id="KW-0472">Membrane</keyword>
<feature type="transmembrane region" description="Helical" evidence="11">
    <location>
        <begin position="351"/>
        <end position="373"/>
    </location>
</feature>
<keyword evidence="2" id="KW-1003">Cell membrane</keyword>
<feature type="transmembrane region" description="Helical" evidence="11">
    <location>
        <begin position="182"/>
        <end position="202"/>
    </location>
</feature>
<dbReference type="Proteomes" id="UP000298246">
    <property type="component" value="Unassembled WGS sequence"/>
</dbReference>
<comment type="similarity">
    <text evidence="9">Belongs to the glycosyltransferase 2 family. CrtQ subfamily.</text>
</comment>
<comment type="caution">
    <text evidence="13">The sequence shown here is derived from an EMBL/GenBank/DDBJ whole genome shotgun (WGS) entry which is preliminary data.</text>
</comment>
<evidence type="ECO:0000256" key="8">
    <source>
        <dbReference type="ARBA" id="ARBA00037904"/>
    </source>
</evidence>
<dbReference type="CDD" id="cd06423">
    <property type="entry name" value="CESA_like"/>
    <property type="match status" value="1"/>
</dbReference>
<evidence type="ECO:0000256" key="9">
    <source>
        <dbReference type="ARBA" id="ARBA00038120"/>
    </source>
</evidence>
<keyword evidence="11" id="KW-1133">Transmembrane helix</keyword>
<feature type="domain" description="Glycosyltransferase 2-like" evidence="12">
    <location>
        <begin position="50"/>
        <end position="173"/>
    </location>
</feature>
<evidence type="ECO:0000256" key="3">
    <source>
        <dbReference type="ARBA" id="ARBA00022676"/>
    </source>
</evidence>
<dbReference type="Pfam" id="PF00535">
    <property type="entry name" value="Glycos_transf_2"/>
    <property type="match status" value="1"/>
</dbReference>
<dbReference type="GO" id="GO:0005886">
    <property type="term" value="C:plasma membrane"/>
    <property type="evidence" value="ECO:0007669"/>
    <property type="project" value="UniProtKB-SubCell"/>
</dbReference>
<feature type="transmembrane region" description="Helical" evidence="11">
    <location>
        <begin position="285"/>
        <end position="312"/>
    </location>
</feature>
<evidence type="ECO:0000256" key="6">
    <source>
        <dbReference type="ARBA" id="ARBA00023136"/>
    </source>
</evidence>
<reference evidence="13 14" key="1">
    <citation type="submission" date="2017-03" db="EMBL/GenBank/DDBJ databases">
        <title>Isolation of Levoglucosan Utilizing Bacteria.</title>
        <authorList>
            <person name="Arya A.S."/>
        </authorList>
    </citation>
    <scope>NUCLEOTIDE SEQUENCE [LARGE SCALE GENOMIC DNA]</scope>
    <source>
        <strain evidence="13 14">MEC069</strain>
    </source>
</reference>
<dbReference type="SUPFAM" id="SSF53448">
    <property type="entry name" value="Nucleotide-diphospho-sugar transferases"/>
    <property type="match status" value="1"/>
</dbReference>
<accession>A0A4Y8Q0B4</accession>
<keyword evidence="3" id="KW-0328">Glycosyltransferase</keyword>
<dbReference type="PANTHER" id="PTHR43646">
    <property type="entry name" value="GLYCOSYLTRANSFERASE"/>
    <property type="match status" value="1"/>
</dbReference>
<keyword evidence="11" id="KW-0812">Transmembrane</keyword>
<keyword evidence="4 13" id="KW-0808">Transferase</keyword>